<evidence type="ECO:0000256" key="1">
    <source>
        <dbReference type="SAM" id="MobiDB-lite"/>
    </source>
</evidence>
<keyword evidence="3" id="KW-1185">Reference proteome</keyword>
<feature type="region of interest" description="Disordered" evidence="1">
    <location>
        <begin position="357"/>
        <end position="378"/>
    </location>
</feature>
<dbReference type="Gene3D" id="2.130.10.10">
    <property type="entry name" value="YVTN repeat-like/Quinoprotein amine dehydrogenase"/>
    <property type="match status" value="1"/>
</dbReference>
<name>A0A9P6GB76_9PLEO</name>
<sequence>MLMPYLQFPRSSSPIVKHWRCDLTALSHVYNLYFVACNEEIYVYSPSFPSQNLGDPAQTFKVPKTGLPTPPGIDLEHAHSITRICVDYLGNTEVLLVTCDDGDVVVWRVGDINRAINSLEHSPGRDDEQDMEHHCLPLEHINVSRSAWGLAVHRNARLIAISANTHVVTVVAYGLSQPGDGKNEFAFPRNQNQTITLRAQTNIPAVSFDNTGGDPTGRWLASCSIDGLTHLWDLSRPNQPARVIAVRHCVSVSNVPDLIPKSCRCPNMNHVPHAAWAAIFIDPRSCRHVDSLADACGFQFDAQASVASRSSQFWDITDETYRFGSGRKKNTPGLHSGPSWATEETSLVPAVPAAEVVDTDQSGSSEGSGQTSIDLPSDNETIHTLAVVMVETVDQLVAQQEQFVEDEEEPDLNLFATPYSPAEDQITLPPPSPSPGPAASHEESQSGEEEGASISEAAVSSNRSKKPYCAFATSNHHKEYSAEVRPSQNTSARDFTPAMGQPWDDIIDLGARSQVARLEKFNTRRLQPIGNALTDHTNRLPQLPTHQQRPMVIVTKEEIYLFQHPLGPTTSPSFPILTMRNPLYPPQSYRHTIAVPVAIYHRQCFTAQIPELGVFIIGSPAGRVGIFRLTRTRYQTQHSEEIYGFRLDQLLPLSKDEAKYGILNQSGKQLIGVAVGPVQGMFDAEEAGEEERDVGMRRWRLMMYYHDHTVLAYELGKYGGAEDVRVDELVV</sequence>
<evidence type="ECO:0000313" key="3">
    <source>
        <dbReference type="Proteomes" id="UP000756921"/>
    </source>
</evidence>
<accession>A0A9P6GB76</accession>
<evidence type="ECO:0000313" key="2">
    <source>
        <dbReference type="EMBL" id="KAF9731908.1"/>
    </source>
</evidence>
<protein>
    <submittedName>
        <fullName evidence="2">Uncharacterized protein</fullName>
    </submittedName>
</protein>
<dbReference type="Proteomes" id="UP000756921">
    <property type="component" value="Unassembled WGS sequence"/>
</dbReference>
<feature type="region of interest" description="Disordered" evidence="1">
    <location>
        <begin position="402"/>
        <end position="460"/>
    </location>
</feature>
<dbReference type="InterPro" id="IPR001680">
    <property type="entry name" value="WD40_rpt"/>
</dbReference>
<dbReference type="SMART" id="SM00320">
    <property type="entry name" value="WD40"/>
    <property type="match status" value="2"/>
</dbReference>
<comment type="caution">
    <text evidence="2">The sequence shown here is derived from an EMBL/GenBank/DDBJ whole genome shotgun (WGS) entry which is preliminary data.</text>
</comment>
<dbReference type="InterPro" id="IPR014839">
    <property type="entry name" value="Crt10"/>
</dbReference>
<dbReference type="OrthoDB" id="5591786at2759"/>
<organism evidence="2 3">
    <name type="scientific">Paraphaeosphaeria minitans</name>
    <dbReference type="NCBI Taxonomy" id="565426"/>
    <lineage>
        <taxon>Eukaryota</taxon>
        <taxon>Fungi</taxon>
        <taxon>Dikarya</taxon>
        <taxon>Ascomycota</taxon>
        <taxon>Pezizomycotina</taxon>
        <taxon>Dothideomycetes</taxon>
        <taxon>Pleosporomycetidae</taxon>
        <taxon>Pleosporales</taxon>
        <taxon>Massarineae</taxon>
        <taxon>Didymosphaeriaceae</taxon>
        <taxon>Paraphaeosphaeria</taxon>
    </lineage>
</organism>
<dbReference type="InterPro" id="IPR015943">
    <property type="entry name" value="WD40/YVTN_repeat-like_dom_sf"/>
</dbReference>
<dbReference type="EMBL" id="WJXW01000011">
    <property type="protein sequence ID" value="KAF9731908.1"/>
    <property type="molecule type" value="Genomic_DNA"/>
</dbReference>
<reference evidence="2" key="1">
    <citation type="journal article" date="2020" name="Mol. Plant Microbe Interact.">
        <title>Genome Sequence of the Biocontrol Agent Coniothyrium minitans strain Conio (IMI 134523).</title>
        <authorList>
            <person name="Patel D."/>
            <person name="Shittu T.A."/>
            <person name="Baroncelli R."/>
            <person name="Muthumeenakshi S."/>
            <person name="Osborne T.H."/>
            <person name="Janganan T.K."/>
            <person name="Sreenivasaprasad S."/>
        </authorList>
    </citation>
    <scope>NUCLEOTIDE SEQUENCE</scope>
    <source>
        <strain evidence="2">Conio</strain>
    </source>
</reference>
<dbReference type="Pfam" id="PF08728">
    <property type="entry name" value="CRT10"/>
    <property type="match status" value="2"/>
</dbReference>
<dbReference type="InterPro" id="IPR036322">
    <property type="entry name" value="WD40_repeat_dom_sf"/>
</dbReference>
<dbReference type="AlphaFoldDB" id="A0A9P6GB76"/>
<proteinExistence type="predicted"/>
<feature type="compositionally biased region" description="Low complexity" evidence="1">
    <location>
        <begin position="359"/>
        <end position="372"/>
    </location>
</feature>
<dbReference type="SUPFAM" id="SSF50978">
    <property type="entry name" value="WD40 repeat-like"/>
    <property type="match status" value="1"/>
</dbReference>
<gene>
    <name evidence="2" type="ORF">PMIN01_09837</name>
</gene>